<dbReference type="STRING" id="469383.Cwoe_3151"/>
<dbReference type="Pfam" id="PF01370">
    <property type="entry name" value="Epimerase"/>
    <property type="match status" value="1"/>
</dbReference>
<dbReference type="HOGENOM" id="CLU_007383_6_0_11"/>
<evidence type="ECO:0000313" key="3">
    <source>
        <dbReference type="Proteomes" id="UP000008229"/>
    </source>
</evidence>
<name>D3FDV4_CONWI</name>
<organism evidence="2 3">
    <name type="scientific">Conexibacter woesei (strain DSM 14684 / CCUG 47730 / CIP 108061 / JCM 11494 / NBRC 100937 / ID131577)</name>
    <dbReference type="NCBI Taxonomy" id="469383"/>
    <lineage>
        <taxon>Bacteria</taxon>
        <taxon>Bacillati</taxon>
        <taxon>Actinomycetota</taxon>
        <taxon>Thermoleophilia</taxon>
        <taxon>Solirubrobacterales</taxon>
        <taxon>Conexibacteraceae</taxon>
        <taxon>Conexibacter</taxon>
    </lineage>
</organism>
<evidence type="ECO:0000259" key="1">
    <source>
        <dbReference type="Pfam" id="PF01370"/>
    </source>
</evidence>
<dbReference type="RefSeq" id="WP_012934621.1">
    <property type="nucleotide sequence ID" value="NC_013739.1"/>
</dbReference>
<dbReference type="EMBL" id="CP001854">
    <property type="protein sequence ID" value="ADB51570.1"/>
    <property type="molecule type" value="Genomic_DNA"/>
</dbReference>
<dbReference type="Proteomes" id="UP000008229">
    <property type="component" value="Chromosome"/>
</dbReference>
<dbReference type="KEGG" id="cwo:Cwoe_3151"/>
<dbReference type="Gene3D" id="3.40.50.720">
    <property type="entry name" value="NAD(P)-binding Rossmann-like Domain"/>
    <property type="match status" value="1"/>
</dbReference>
<dbReference type="InterPro" id="IPR036291">
    <property type="entry name" value="NAD(P)-bd_dom_sf"/>
</dbReference>
<dbReference type="PANTHER" id="PTHR48079:SF6">
    <property type="entry name" value="NAD(P)-BINDING DOMAIN-CONTAINING PROTEIN-RELATED"/>
    <property type="match status" value="1"/>
</dbReference>
<dbReference type="GO" id="GO:0005737">
    <property type="term" value="C:cytoplasm"/>
    <property type="evidence" value="ECO:0007669"/>
    <property type="project" value="TreeGrafter"/>
</dbReference>
<protein>
    <submittedName>
        <fullName evidence="2">NAD-dependent epimerase/dehydratase</fullName>
    </submittedName>
</protein>
<reference evidence="2 3" key="1">
    <citation type="journal article" date="2010" name="Stand. Genomic Sci.">
        <title>Complete genome sequence of Conexibacter woesei type strain (ID131577).</title>
        <authorList>
            <person name="Pukall R."/>
            <person name="Lapidus A."/>
            <person name="Glavina Del Rio T."/>
            <person name="Copeland A."/>
            <person name="Tice H."/>
            <person name="Cheng J.-F."/>
            <person name="Lucas S."/>
            <person name="Chen F."/>
            <person name="Nolan M."/>
            <person name="Bruce D."/>
            <person name="Goodwin L."/>
            <person name="Pitluck S."/>
            <person name="Mavromatis K."/>
            <person name="Ivanova N."/>
            <person name="Ovchinnikova G."/>
            <person name="Pati A."/>
            <person name="Chen A."/>
            <person name="Palaniappan K."/>
            <person name="Land M."/>
            <person name="Hauser L."/>
            <person name="Chang Y.-J."/>
            <person name="Jeffries C.D."/>
            <person name="Chain P."/>
            <person name="Meincke L."/>
            <person name="Sims D."/>
            <person name="Brettin T."/>
            <person name="Detter J.C."/>
            <person name="Rohde M."/>
            <person name="Goeker M."/>
            <person name="Bristow J."/>
            <person name="Eisen J.A."/>
            <person name="Markowitz V."/>
            <person name="Kyrpides N.C."/>
            <person name="Klenk H.-P."/>
            <person name="Hugenholtz P."/>
        </authorList>
    </citation>
    <scope>NUCLEOTIDE SEQUENCE [LARGE SCALE GENOMIC DNA]</scope>
    <source>
        <strain evidence="3">DSM 14684 / CIP 108061 / JCM 11494 / NBRC 100937 / ID131577</strain>
    </source>
</reference>
<dbReference type="OrthoDB" id="9795501at2"/>
<dbReference type="SUPFAM" id="SSF51735">
    <property type="entry name" value="NAD(P)-binding Rossmann-fold domains"/>
    <property type="match status" value="1"/>
</dbReference>
<dbReference type="GO" id="GO:0004029">
    <property type="term" value="F:aldehyde dehydrogenase (NAD+) activity"/>
    <property type="evidence" value="ECO:0007669"/>
    <property type="project" value="TreeGrafter"/>
</dbReference>
<gene>
    <name evidence="2" type="ordered locus">Cwoe_3151</name>
</gene>
<dbReference type="PANTHER" id="PTHR48079">
    <property type="entry name" value="PROTEIN YEEZ"/>
    <property type="match status" value="1"/>
</dbReference>
<dbReference type="InterPro" id="IPR051783">
    <property type="entry name" value="NAD(P)-dependent_oxidoreduct"/>
</dbReference>
<proteinExistence type="predicted"/>
<feature type="domain" description="NAD-dependent epimerase/dehydratase" evidence="1">
    <location>
        <begin position="4"/>
        <end position="223"/>
    </location>
</feature>
<sequence length="344" mass="35976" precursor="true">MARIFLTGGGGYIGGALASALRARGDEVVGLARSDAAARALAARDVEVVRGDVLDAAALARGMADCELAYHVAGVNSHCPKDPARLTRVNVVGTETVVRAAARAGIRRVVFTSSAASVGEAQGTVGTEESPHRGSYLSLYDRSKHDAERVAFAVGAETGVEVLALNPSSVQGPPRKGGNGAIIIAYLNGRLRAFVETHVSVVDVQDVVAAHLLAAAGGSAGERYILNGATLPSAEALALVSELAGIEDRVPMVPPWLARGAATLVESTLRLRGRTSPICRARVDTILHGHRYDGSRAERELGLRYTPVAETFRRTIAWAVEEGLVTRPLPGVHPAGSPPWATRP</sequence>
<dbReference type="InterPro" id="IPR001509">
    <property type="entry name" value="Epimerase_deHydtase"/>
</dbReference>
<dbReference type="eggNOG" id="COG0451">
    <property type="taxonomic scope" value="Bacteria"/>
</dbReference>
<dbReference type="AlphaFoldDB" id="D3FDV4"/>
<keyword evidence="3" id="KW-1185">Reference proteome</keyword>
<accession>D3FDV4</accession>
<evidence type="ECO:0000313" key="2">
    <source>
        <dbReference type="EMBL" id="ADB51570.1"/>
    </source>
</evidence>
<reference evidence="3" key="2">
    <citation type="submission" date="2010-01" db="EMBL/GenBank/DDBJ databases">
        <title>The complete genome of Conexibacter woesei DSM 14684.</title>
        <authorList>
            <consortium name="US DOE Joint Genome Institute (JGI-PGF)"/>
            <person name="Lucas S."/>
            <person name="Copeland A."/>
            <person name="Lapidus A."/>
            <person name="Glavina del Rio T."/>
            <person name="Dalin E."/>
            <person name="Tice H."/>
            <person name="Bruce D."/>
            <person name="Goodwin L."/>
            <person name="Pitluck S."/>
            <person name="Kyrpides N."/>
            <person name="Mavromatis K."/>
            <person name="Ivanova N."/>
            <person name="Mikhailova N."/>
            <person name="Chertkov O."/>
            <person name="Brettin T."/>
            <person name="Detter J.C."/>
            <person name="Han C."/>
            <person name="Larimer F."/>
            <person name="Land M."/>
            <person name="Hauser L."/>
            <person name="Markowitz V."/>
            <person name="Cheng J.-F."/>
            <person name="Hugenholtz P."/>
            <person name="Woyke T."/>
            <person name="Wu D."/>
            <person name="Pukall R."/>
            <person name="Steenblock K."/>
            <person name="Schneider S."/>
            <person name="Klenk H.-P."/>
            <person name="Eisen J.A."/>
        </authorList>
    </citation>
    <scope>NUCLEOTIDE SEQUENCE [LARGE SCALE GENOMIC DNA]</scope>
    <source>
        <strain evidence="3">DSM 14684 / CIP 108061 / JCM 11494 / NBRC 100937 / ID131577</strain>
    </source>
</reference>